<dbReference type="FunFam" id="2.130.10.10:FF:000232">
    <property type="entry name" value="enhancer of mRNA-decapping protein 4"/>
    <property type="match status" value="1"/>
</dbReference>
<evidence type="ECO:0000256" key="3">
    <source>
        <dbReference type="ARBA" id="ARBA00022490"/>
    </source>
</evidence>
<dbReference type="SUPFAM" id="SSF50978">
    <property type="entry name" value="WD40 repeat-like"/>
    <property type="match status" value="1"/>
</dbReference>
<reference evidence="13" key="2">
    <citation type="submission" date="2023-06" db="EMBL/GenBank/DDBJ databases">
        <authorList>
            <person name="Ma L."/>
            <person name="Liu K.-W."/>
            <person name="Li Z."/>
            <person name="Hsiao Y.-Y."/>
            <person name="Qi Y."/>
            <person name="Fu T."/>
            <person name="Tang G."/>
            <person name="Zhang D."/>
            <person name="Sun W.-H."/>
            <person name="Liu D.-K."/>
            <person name="Li Y."/>
            <person name="Chen G.-Z."/>
            <person name="Liu X.-D."/>
            <person name="Liao X.-Y."/>
            <person name="Jiang Y.-T."/>
            <person name="Yu X."/>
            <person name="Hao Y."/>
            <person name="Huang J."/>
            <person name="Zhao X.-W."/>
            <person name="Ke S."/>
            <person name="Chen Y.-Y."/>
            <person name="Wu W.-L."/>
            <person name="Hsu J.-L."/>
            <person name="Lin Y.-F."/>
            <person name="Huang M.-D."/>
            <person name="Li C.-Y."/>
            <person name="Huang L."/>
            <person name="Wang Z.-W."/>
            <person name="Zhao X."/>
            <person name="Zhong W.-Y."/>
            <person name="Peng D.-H."/>
            <person name="Ahmad S."/>
            <person name="Lan S."/>
            <person name="Zhang J.-S."/>
            <person name="Tsai W.-C."/>
            <person name="Van De Peer Y."/>
            <person name="Liu Z.-J."/>
        </authorList>
    </citation>
    <scope>NUCLEOTIDE SEQUENCE</scope>
    <source>
        <strain evidence="13">CP</strain>
        <tissue evidence="13">Leaves</tissue>
    </source>
</reference>
<dbReference type="PANTHER" id="PTHR15598">
    <property type="entry name" value="ENHANCER OF MRNA-DECAPPING PROTEIN 4"/>
    <property type="match status" value="1"/>
</dbReference>
<comment type="caution">
    <text evidence="13">The sequence shown here is derived from an EMBL/GenBank/DDBJ whole genome shotgun (WGS) entry which is preliminary data.</text>
</comment>
<feature type="region of interest" description="Disordered" evidence="10">
    <location>
        <begin position="113"/>
        <end position="153"/>
    </location>
</feature>
<dbReference type="InterPro" id="IPR032401">
    <property type="entry name" value="EDC4_WD40"/>
</dbReference>
<evidence type="ECO:0000256" key="10">
    <source>
        <dbReference type="SAM" id="MobiDB-lite"/>
    </source>
</evidence>
<protein>
    <submittedName>
        <fullName evidence="13">Enhancer of mRNA-decapping protein 4</fullName>
    </submittedName>
</protein>
<feature type="compositionally biased region" description="Pro residues" evidence="10">
    <location>
        <begin position="40"/>
        <end position="56"/>
    </location>
</feature>
<feature type="repeat" description="WD" evidence="9">
    <location>
        <begin position="226"/>
        <end position="268"/>
    </location>
</feature>
<dbReference type="GO" id="GO:0000932">
    <property type="term" value="C:P-body"/>
    <property type="evidence" value="ECO:0007669"/>
    <property type="project" value="UniProtKB-SubCell"/>
</dbReference>
<feature type="domain" description="Enhancer of mRNA-decapping protein 4 C-terminal" evidence="12">
    <location>
        <begin position="1249"/>
        <end position="1349"/>
    </location>
</feature>
<evidence type="ECO:0000256" key="9">
    <source>
        <dbReference type="PROSITE-ProRule" id="PRU00221"/>
    </source>
</evidence>
<dbReference type="Gene3D" id="1.10.220.100">
    <property type="entry name" value="conserved c-terminal region of ge- 1"/>
    <property type="match status" value="1"/>
</dbReference>
<evidence type="ECO:0000256" key="8">
    <source>
        <dbReference type="ARBA" id="ARBA00023054"/>
    </source>
</evidence>
<dbReference type="Proteomes" id="UP001180020">
    <property type="component" value="Unassembled WGS sequence"/>
</dbReference>
<dbReference type="FunFam" id="1.10.220.100:FF:000001">
    <property type="entry name" value="Enhancer of mRNA-decapping protein 4"/>
    <property type="match status" value="1"/>
</dbReference>
<feature type="region of interest" description="Disordered" evidence="10">
    <location>
        <begin position="891"/>
        <end position="947"/>
    </location>
</feature>
<organism evidence="13 14">
    <name type="scientific">Acorus calamus</name>
    <name type="common">Sweet flag</name>
    <dbReference type="NCBI Taxonomy" id="4465"/>
    <lineage>
        <taxon>Eukaryota</taxon>
        <taxon>Viridiplantae</taxon>
        <taxon>Streptophyta</taxon>
        <taxon>Embryophyta</taxon>
        <taxon>Tracheophyta</taxon>
        <taxon>Spermatophyta</taxon>
        <taxon>Magnoliopsida</taxon>
        <taxon>Liliopsida</taxon>
        <taxon>Acoraceae</taxon>
        <taxon>Acorus</taxon>
    </lineage>
</organism>
<feature type="region of interest" description="Disordered" evidence="10">
    <location>
        <begin position="1"/>
        <end position="96"/>
    </location>
</feature>
<feature type="compositionally biased region" description="Low complexity" evidence="10">
    <location>
        <begin position="1"/>
        <end position="13"/>
    </location>
</feature>
<dbReference type="InterPro" id="IPR045152">
    <property type="entry name" value="EDC4-like"/>
</dbReference>
<keyword evidence="5 9" id="KW-0853">WD repeat</keyword>
<evidence type="ECO:0000256" key="5">
    <source>
        <dbReference type="ARBA" id="ARBA00022574"/>
    </source>
</evidence>
<feature type="compositionally biased region" description="Low complexity" evidence="10">
    <location>
        <begin position="914"/>
        <end position="935"/>
    </location>
</feature>
<dbReference type="EMBL" id="JAUJYO010000017">
    <property type="protein sequence ID" value="KAK1291459.1"/>
    <property type="molecule type" value="Genomic_DNA"/>
</dbReference>
<dbReference type="GO" id="GO:0031087">
    <property type="term" value="P:deadenylation-independent decapping of nuclear-transcribed mRNA"/>
    <property type="evidence" value="ECO:0007669"/>
    <property type="project" value="InterPro"/>
</dbReference>
<feature type="domain" description="Enhancer of mRNA-decapping protein 4 WD40 repeat region" evidence="11">
    <location>
        <begin position="180"/>
        <end position="490"/>
    </location>
</feature>
<dbReference type="InterPro" id="IPR015943">
    <property type="entry name" value="WD40/YVTN_repeat-like_dom_sf"/>
</dbReference>
<dbReference type="InterPro" id="IPR036322">
    <property type="entry name" value="WD40_repeat_dom_sf"/>
</dbReference>
<keyword evidence="7" id="KW-0677">Repeat</keyword>
<dbReference type="InterPro" id="IPR044938">
    <property type="entry name" value="EDC4_C_sf"/>
</dbReference>
<dbReference type="SMART" id="SM00320">
    <property type="entry name" value="WD40"/>
    <property type="match status" value="3"/>
</dbReference>
<feature type="compositionally biased region" description="Polar residues" evidence="10">
    <location>
        <begin position="117"/>
        <end position="128"/>
    </location>
</feature>
<comment type="subcellular location">
    <subcellularLocation>
        <location evidence="1">Cytoplasm</location>
        <location evidence="1">P-body</location>
    </subcellularLocation>
</comment>
<evidence type="ECO:0000313" key="13">
    <source>
        <dbReference type="EMBL" id="KAK1291459.1"/>
    </source>
</evidence>
<feature type="region of interest" description="Disordered" evidence="10">
    <location>
        <begin position="586"/>
        <end position="687"/>
    </location>
</feature>
<dbReference type="PROSITE" id="PS50082">
    <property type="entry name" value="WD_REPEATS_2"/>
    <property type="match status" value="2"/>
</dbReference>
<comment type="similarity">
    <text evidence="2">Belongs to the WD repeat EDC4 family.</text>
</comment>
<dbReference type="Pfam" id="PF21289">
    <property type="entry name" value="EDC4_C"/>
    <property type="match status" value="1"/>
</dbReference>
<dbReference type="PROSITE" id="PS50294">
    <property type="entry name" value="WD_REPEATS_REGION"/>
    <property type="match status" value="2"/>
</dbReference>
<keyword evidence="14" id="KW-1185">Reference proteome</keyword>
<evidence type="ECO:0000256" key="7">
    <source>
        <dbReference type="ARBA" id="ARBA00022737"/>
    </source>
</evidence>
<accession>A0AAV9CRW6</accession>
<dbReference type="Pfam" id="PF16529">
    <property type="entry name" value="Ge1_WD40"/>
    <property type="match status" value="1"/>
</dbReference>
<dbReference type="PANTHER" id="PTHR15598:SF5">
    <property type="entry name" value="ENHANCER OF MRNA-DECAPPING PROTEIN 4"/>
    <property type="match status" value="1"/>
</dbReference>
<evidence type="ECO:0000256" key="6">
    <source>
        <dbReference type="ARBA" id="ARBA00022664"/>
    </source>
</evidence>
<keyword evidence="3" id="KW-0963">Cytoplasm</keyword>
<evidence type="ECO:0000313" key="14">
    <source>
        <dbReference type="Proteomes" id="UP001180020"/>
    </source>
</evidence>
<keyword evidence="8" id="KW-0175">Coiled coil</keyword>
<keyword evidence="4" id="KW-0597">Phosphoprotein</keyword>
<dbReference type="GO" id="GO:0006397">
    <property type="term" value="P:mRNA processing"/>
    <property type="evidence" value="ECO:0007669"/>
    <property type="project" value="UniProtKB-KW"/>
</dbReference>
<evidence type="ECO:0000259" key="12">
    <source>
        <dbReference type="Pfam" id="PF21289"/>
    </source>
</evidence>
<sequence length="1380" mass="148686">MASPGNPNSNPNPHFDMHKLFKPPQNPNLNPTSAASPSPYVSPPPTAAPPPGPFSYPPQTNSAFHHHQHQHYLPFPLYPPQPQPPLPNPNPSANNHGARLMALLGASDLPPTAPIATASSMPPSSSDFVPSAPPMAAPAGPARTPNNKIAKGRRMTGDRTVYDVNVRLPGEGQPPQLEVAPITKYVSDPGLVLGRQIAVNKSYICYGLKQGAIRVLNINTALRALLRGHSQRVTDMAFFAEDVHLLASASMDGRIFVWKIGEGPDEENKPQITGKIVVAIQIVGEGESYHPRICWHSHKQEILFVGIGNRVLKVDTTKVGRGEIMSAEQPLMCSIDRLIDGVQLVGKHDGEVIDLSISQWMITRLVSASTDGTVKVWDDRKTVPLSTLIPHDGQPVNSVTFLTAPHRPDHIILITAGPLNREVKLWASAGQEGWLLPSDAESWHCTQTLDLRSSAEPRPEDSFFNQVVVLSRASLILLANAKKNAIYAIHVDYGPCPTSTRMDYISEFTVTMPILSLTGTSDCLPDGEHVIQVYCVQTQAIQQYALDLSQCLPPPQENVGLEKDSSMPHVFGTAASDALVALEPSHETTVNEMPAGTHKPALSPSSVESSSGTRHPEFSVGSDVSSIPDLATSLIESKPSAPPLSMQDADGIRVSSPHPPSSSELSGKFSGLKSPTKGFNQGPTFTEHAANQPVLDYSVDRRVDAVITNSPDVSFLNDTLGKDEARSVQNDISMVPNPPTFQLISNPKHLVTPSEILSVSAASSGTSVIEGSKVGEKRVQDVIVSNDMELVEVEVKVVGESSPIQQGASIEINSHKESSVLDEVKDRPCNSQNLEPIEMAKECTELTTEILSMDTQQVEEFAVIESQEQQSSTGDVEIEDAIRDTSEKLIEAGTVTPAPQLPSPASKGKKQQKMKASQASGPSSASPSPFNSTDSLNEPGGSGLGVPSTEVAFSQILSMQNTLNQLMTMQKEMQKQMTMLVAVPVNKEGRRVEAALGRSMEKSVKANVDALWARFQEDDAKHEKQERERVQQITTLISNCMNKDLPAMLERAIKKEISAIGPAVARAVAAILEKTISSAVAESFQRGVGDKAVNQLEKSVNSKLEATVARQIQAQFQTSGKQVLQDALRSNLESSVIPAFEQSCKTMFEQVDAAFQKGIAEHVNSAQQQFESAHSPLALALRDTINSASSFTQTLKGELAEGQRKLLAAAVASGGIPISLNPLAMQSNGPSGGLHEIGAPVDPTKELTRLISERKFEEAFTLALQRSDVSIVSWLCSQVDLKGICAMAPLPLSQGVLLSLLQQLACDISNDTGHKLGWMTDVAVAINPTDPSIALHVRRIFEQVYGIVRHQSTLPNIPTTEGSSLRVIMHIINSVLMSCK</sequence>
<name>A0AAV9CRW6_ACOCL</name>
<feature type="repeat" description="WD" evidence="9">
    <location>
        <begin position="345"/>
        <end position="378"/>
    </location>
</feature>
<proteinExistence type="inferred from homology"/>
<keyword evidence="6" id="KW-0507">mRNA processing</keyword>
<evidence type="ECO:0000256" key="2">
    <source>
        <dbReference type="ARBA" id="ARBA00009639"/>
    </source>
</evidence>
<feature type="compositionally biased region" description="Pro residues" evidence="10">
    <location>
        <begin position="76"/>
        <end position="90"/>
    </location>
</feature>
<evidence type="ECO:0000256" key="4">
    <source>
        <dbReference type="ARBA" id="ARBA00022553"/>
    </source>
</evidence>
<gene>
    <name evidence="13" type="primary">VCS</name>
    <name evidence="13" type="ORF">QJS10_CPB17g00339</name>
</gene>
<dbReference type="InterPro" id="IPR001680">
    <property type="entry name" value="WD40_rpt"/>
</dbReference>
<reference evidence="13" key="1">
    <citation type="journal article" date="2023" name="Nat. Commun.">
        <title>Diploid and tetraploid genomes of Acorus and the evolution of monocots.</title>
        <authorList>
            <person name="Ma L."/>
            <person name="Liu K.W."/>
            <person name="Li Z."/>
            <person name="Hsiao Y.Y."/>
            <person name="Qi Y."/>
            <person name="Fu T."/>
            <person name="Tang G.D."/>
            <person name="Zhang D."/>
            <person name="Sun W.H."/>
            <person name="Liu D.K."/>
            <person name="Li Y."/>
            <person name="Chen G.Z."/>
            <person name="Liu X.D."/>
            <person name="Liao X.Y."/>
            <person name="Jiang Y.T."/>
            <person name="Yu X."/>
            <person name="Hao Y."/>
            <person name="Huang J."/>
            <person name="Zhao X.W."/>
            <person name="Ke S."/>
            <person name="Chen Y.Y."/>
            <person name="Wu W.L."/>
            <person name="Hsu J.L."/>
            <person name="Lin Y.F."/>
            <person name="Huang M.D."/>
            <person name="Li C.Y."/>
            <person name="Huang L."/>
            <person name="Wang Z.W."/>
            <person name="Zhao X."/>
            <person name="Zhong W.Y."/>
            <person name="Peng D.H."/>
            <person name="Ahmad S."/>
            <person name="Lan S."/>
            <person name="Zhang J.S."/>
            <person name="Tsai W.C."/>
            <person name="Van de Peer Y."/>
            <person name="Liu Z.J."/>
        </authorList>
    </citation>
    <scope>NUCLEOTIDE SEQUENCE</scope>
    <source>
        <strain evidence="13">CP</strain>
    </source>
</reference>
<dbReference type="InterPro" id="IPR049404">
    <property type="entry name" value="EDC4_C"/>
</dbReference>
<evidence type="ECO:0000259" key="11">
    <source>
        <dbReference type="Pfam" id="PF16529"/>
    </source>
</evidence>
<dbReference type="Gene3D" id="2.130.10.10">
    <property type="entry name" value="YVTN repeat-like/Quinoprotein amine dehydrogenase"/>
    <property type="match status" value="1"/>
</dbReference>
<evidence type="ECO:0000256" key="1">
    <source>
        <dbReference type="ARBA" id="ARBA00004201"/>
    </source>
</evidence>